<dbReference type="PhylomeDB" id="A0A0G4HPF0"/>
<feature type="compositionally biased region" description="Polar residues" evidence="1">
    <location>
        <begin position="67"/>
        <end position="90"/>
    </location>
</feature>
<evidence type="ECO:0000313" key="2">
    <source>
        <dbReference type="EMBL" id="CEM46112.1"/>
    </source>
</evidence>
<feature type="region of interest" description="Disordered" evidence="1">
    <location>
        <begin position="1"/>
        <end position="102"/>
    </location>
</feature>
<feature type="compositionally biased region" description="Basic and acidic residues" evidence="1">
    <location>
        <begin position="44"/>
        <end position="59"/>
    </location>
</feature>
<name>A0A0G4HPF0_9ALVE</name>
<dbReference type="EMBL" id="CDMZ01003372">
    <property type="protein sequence ID" value="CEM46112.1"/>
    <property type="molecule type" value="Genomic_DNA"/>
</dbReference>
<organism evidence="2">
    <name type="scientific">Chromera velia CCMP2878</name>
    <dbReference type="NCBI Taxonomy" id="1169474"/>
    <lineage>
        <taxon>Eukaryota</taxon>
        <taxon>Sar</taxon>
        <taxon>Alveolata</taxon>
        <taxon>Colpodellida</taxon>
        <taxon>Chromeraceae</taxon>
        <taxon>Chromera</taxon>
    </lineage>
</organism>
<accession>A0A0G4HPF0</accession>
<dbReference type="VEuPathDB" id="CryptoDB:Cvel_7769"/>
<reference evidence="2" key="1">
    <citation type="submission" date="2014-11" db="EMBL/GenBank/DDBJ databases">
        <authorList>
            <person name="Otto D Thomas"/>
            <person name="Naeem Raeece"/>
        </authorList>
    </citation>
    <scope>NUCLEOTIDE SEQUENCE</scope>
</reference>
<dbReference type="AlphaFoldDB" id="A0A0G4HPF0"/>
<feature type="compositionally biased region" description="Basic and acidic residues" evidence="1">
    <location>
        <begin position="23"/>
        <end position="33"/>
    </location>
</feature>
<protein>
    <submittedName>
        <fullName evidence="2">Uncharacterized protein</fullName>
    </submittedName>
</protein>
<sequence>MYDYIQGLPESDEGRKEVRRRKPDSLDAAMKDAEEAEQLLSGGRKKDYGGQGRDGRFGSDSHLPLRPQSQSNNRPFQWNPPQWSQRQQHNAPPRGMYSTTGGRTGWKGKLITFYSTANGILIRALWDPGADSIYVSKRVVEAGKFRLSALEPSTCKGGIRLDGMQALSTTVQ</sequence>
<proteinExistence type="predicted"/>
<gene>
    <name evidence="2" type="ORF">Cvel_7769</name>
</gene>
<evidence type="ECO:0000256" key="1">
    <source>
        <dbReference type="SAM" id="MobiDB-lite"/>
    </source>
</evidence>